<keyword evidence="2" id="KW-0812">Transmembrane</keyword>
<feature type="transmembrane region" description="Helical" evidence="2">
    <location>
        <begin position="34"/>
        <end position="54"/>
    </location>
</feature>
<dbReference type="AlphaFoldDB" id="A0A099KDL1"/>
<dbReference type="RefSeq" id="WP_033094989.1">
    <property type="nucleotide sequence ID" value="NZ_JQED01000046.1"/>
</dbReference>
<accession>A0A099KDL1</accession>
<organism evidence="3 4">
    <name type="scientific">Colwellia psychrerythraea</name>
    <name type="common">Vibrio psychroerythus</name>
    <dbReference type="NCBI Taxonomy" id="28229"/>
    <lineage>
        <taxon>Bacteria</taxon>
        <taxon>Pseudomonadati</taxon>
        <taxon>Pseudomonadota</taxon>
        <taxon>Gammaproteobacteria</taxon>
        <taxon>Alteromonadales</taxon>
        <taxon>Colwelliaceae</taxon>
        <taxon>Colwellia</taxon>
    </lineage>
</organism>
<reference evidence="3 4" key="1">
    <citation type="submission" date="2014-08" db="EMBL/GenBank/DDBJ databases">
        <title>Genomic and Phenotypic Diversity of Colwellia psychrerythraea strains from Disparate Marine Basins.</title>
        <authorList>
            <person name="Techtmann S.M."/>
            <person name="Stelling S.C."/>
            <person name="Utturkar S.M."/>
            <person name="Alshibli N."/>
            <person name="Harris A."/>
            <person name="Brown S.D."/>
            <person name="Hazen T.C."/>
        </authorList>
    </citation>
    <scope>NUCLEOTIDE SEQUENCE [LARGE SCALE GENOMIC DNA]</scope>
    <source>
        <strain evidence="3 4">ND2E</strain>
    </source>
</reference>
<evidence type="ECO:0000313" key="4">
    <source>
        <dbReference type="Proteomes" id="UP000029843"/>
    </source>
</evidence>
<feature type="region of interest" description="Disordered" evidence="1">
    <location>
        <begin position="1"/>
        <end position="23"/>
    </location>
</feature>
<evidence type="ECO:0000313" key="3">
    <source>
        <dbReference type="EMBL" id="KGJ88456.1"/>
    </source>
</evidence>
<sequence>MTFQENHQVNPDHSQKTKSSTKNKFTTIRKGTATFGKLILLMLCFVICDAYNLLSMNTFTASFELSLANAFSFQTTIELK</sequence>
<keyword evidence="2" id="KW-0472">Membrane</keyword>
<dbReference type="Proteomes" id="UP000029843">
    <property type="component" value="Unassembled WGS sequence"/>
</dbReference>
<dbReference type="EMBL" id="JQED01000046">
    <property type="protein sequence ID" value="KGJ88456.1"/>
    <property type="molecule type" value="Genomic_DNA"/>
</dbReference>
<protein>
    <submittedName>
        <fullName evidence="3">Uncharacterized protein</fullName>
    </submittedName>
</protein>
<evidence type="ECO:0000256" key="1">
    <source>
        <dbReference type="SAM" id="MobiDB-lite"/>
    </source>
</evidence>
<name>A0A099KDL1_COLPS</name>
<gene>
    <name evidence="3" type="ORF">ND2E_3991</name>
</gene>
<proteinExistence type="predicted"/>
<evidence type="ECO:0000256" key="2">
    <source>
        <dbReference type="SAM" id="Phobius"/>
    </source>
</evidence>
<comment type="caution">
    <text evidence="3">The sequence shown here is derived from an EMBL/GenBank/DDBJ whole genome shotgun (WGS) entry which is preliminary data.</text>
</comment>
<feature type="compositionally biased region" description="Polar residues" evidence="1">
    <location>
        <begin position="1"/>
        <end position="12"/>
    </location>
</feature>
<keyword evidence="2" id="KW-1133">Transmembrane helix</keyword>